<accession>A0A7G9GNK9</accession>
<reference evidence="2 3" key="1">
    <citation type="submission" date="2020-08" db="EMBL/GenBank/DDBJ databases">
        <authorList>
            <person name="Liu C."/>
            <person name="Sun Q."/>
        </authorList>
    </citation>
    <scope>NUCLEOTIDE SEQUENCE [LARGE SCALE GENOMIC DNA]</scope>
    <source>
        <strain evidence="2 3">NSJ-61</strain>
    </source>
</reference>
<dbReference type="KEGG" id="ehn:H9Q80_00095"/>
<sequence length="138" mass="16119">MDALITTVATSLATGLIGYGIWILQENRKMKMRLKEKDLEQQKALDKQRREMLEEVDRIQSKEINQMIELNIADIKQCLYDMHREYSAKGYMPGFLKETLQAKFKYYHSHGGNGHGEFLYDEMMKLPEEDPEKDKGGL</sequence>
<evidence type="ECO:0000313" key="3">
    <source>
        <dbReference type="Proteomes" id="UP000515856"/>
    </source>
</evidence>
<evidence type="ECO:0000256" key="1">
    <source>
        <dbReference type="SAM" id="Phobius"/>
    </source>
</evidence>
<dbReference type="AlphaFoldDB" id="A0A7G9GNK9"/>
<gene>
    <name evidence="2" type="ORF">H9Q80_00095</name>
</gene>
<protein>
    <submittedName>
        <fullName evidence="2">Uncharacterized protein</fullName>
    </submittedName>
</protein>
<dbReference type="EMBL" id="CP060636">
    <property type="protein sequence ID" value="QNM12391.1"/>
    <property type="molecule type" value="Genomic_DNA"/>
</dbReference>
<keyword evidence="1" id="KW-1133">Transmembrane helix</keyword>
<feature type="transmembrane region" description="Helical" evidence="1">
    <location>
        <begin position="6"/>
        <end position="24"/>
    </location>
</feature>
<keyword evidence="1" id="KW-0472">Membrane</keyword>
<dbReference type="RefSeq" id="WP_118667105.1">
    <property type="nucleotide sequence ID" value="NZ_CP060636.1"/>
</dbReference>
<name>A0A7G9GNK9_9FIRM</name>
<keyword evidence="1" id="KW-0812">Transmembrane</keyword>
<organism evidence="2 3">
    <name type="scientific">[Eubacterium] hominis</name>
    <dbReference type="NCBI Taxonomy" id="2764325"/>
    <lineage>
        <taxon>Bacteria</taxon>
        <taxon>Bacillati</taxon>
        <taxon>Bacillota</taxon>
        <taxon>Erysipelotrichia</taxon>
        <taxon>Erysipelotrichales</taxon>
        <taxon>Erysipelotrichaceae</taxon>
        <taxon>Amedibacillus</taxon>
    </lineage>
</organism>
<keyword evidence="3" id="KW-1185">Reference proteome</keyword>
<evidence type="ECO:0000313" key="2">
    <source>
        <dbReference type="EMBL" id="QNM12391.1"/>
    </source>
</evidence>
<dbReference type="Proteomes" id="UP000515856">
    <property type="component" value="Chromosome"/>
</dbReference>
<proteinExistence type="predicted"/>